<evidence type="ECO:0000256" key="1">
    <source>
        <dbReference type="SAM" id="SignalP"/>
    </source>
</evidence>
<keyword evidence="3" id="KW-1185">Reference proteome</keyword>
<organism evidence="2 3">
    <name type="scientific">Novosphingobium flavum</name>
    <dbReference type="NCBI Taxonomy" id="1778672"/>
    <lineage>
        <taxon>Bacteria</taxon>
        <taxon>Pseudomonadati</taxon>
        <taxon>Pseudomonadota</taxon>
        <taxon>Alphaproteobacteria</taxon>
        <taxon>Sphingomonadales</taxon>
        <taxon>Sphingomonadaceae</taxon>
        <taxon>Novosphingobium</taxon>
    </lineage>
</organism>
<dbReference type="Proteomes" id="UP000566813">
    <property type="component" value="Unassembled WGS sequence"/>
</dbReference>
<evidence type="ECO:0000313" key="2">
    <source>
        <dbReference type="EMBL" id="MBC2667077.1"/>
    </source>
</evidence>
<reference evidence="2 3" key="1">
    <citation type="submission" date="2020-08" db="EMBL/GenBank/DDBJ databases">
        <title>The genome sequence of type strain Novosphingobium flavum NBRC 111647.</title>
        <authorList>
            <person name="Liu Y."/>
        </authorList>
    </citation>
    <scope>NUCLEOTIDE SEQUENCE [LARGE SCALE GENOMIC DNA]</scope>
    <source>
        <strain evidence="2 3">NBRC 111647</strain>
    </source>
</reference>
<name>A0A7X1KMY3_9SPHN</name>
<dbReference type="RefSeq" id="WP_185665373.1">
    <property type="nucleotide sequence ID" value="NZ_JACLAW010000014.1"/>
</dbReference>
<sequence length="138" mass="14738">MTKANRFSRLAIGAAAAALLAVPLAAAPRMTPQQELDKLLAGRVAGKPVNCIDPRSNTETHIIDKTAIVYGSGRTIYVQRPTGAESLSGDPILVTVLHGSGQLCNIDIVQLHDRSTGFNRGFVGLNQFVPYTKVALRD</sequence>
<evidence type="ECO:0000313" key="3">
    <source>
        <dbReference type="Proteomes" id="UP000566813"/>
    </source>
</evidence>
<proteinExistence type="predicted"/>
<keyword evidence="1" id="KW-0732">Signal</keyword>
<feature type="signal peptide" evidence="1">
    <location>
        <begin position="1"/>
        <end position="26"/>
    </location>
</feature>
<feature type="chain" id="PRO_5031514662" evidence="1">
    <location>
        <begin position="27"/>
        <end position="138"/>
    </location>
</feature>
<accession>A0A7X1KMY3</accession>
<gene>
    <name evidence="2" type="ORF">H7F51_16280</name>
</gene>
<dbReference type="EMBL" id="JACLAW010000014">
    <property type="protein sequence ID" value="MBC2667077.1"/>
    <property type="molecule type" value="Genomic_DNA"/>
</dbReference>
<comment type="caution">
    <text evidence="2">The sequence shown here is derived from an EMBL/GenBank/DDBJ whole genome shotgun (WGS) entry which is preliminary data.</text>
</comment>
<protein>
    <submittedName>
        <fullName evidence="2">Uncharacterized protein</fullName>
    </submittedName>
</protein>
<dbReference type="AlphaFoldDB" id="A0A7X1KMY3"/>